<dbReference type="RefSeq" id="WP_247413883.1">
    <property type="nucleotide sequence ID" value="NZ_JALLGW010000001.1"/>
</dbReference>
<evidence type="ECO:0000256" key="1">
    <source>
        <dbReference type="SAM" id="MobiDB-lite"/>
    </source>
</evidence>
<reference evidence="2 3" key="1">
    <citation type="journal article" date="2019" name="Int. J. Syst. Evol. Microbiol.">
        <title>The Global Catalogue of Microorganisms (GCM) 10K type strain sequencing project: providing services to taxonomists for standard genome sequencing and annotation.</title>
        <authorList>
            <consortium name="The Broad Institute Genomics Platform"/>
            <consortium name="The Broad Institute Genome Sequencing Center for Infectious Disease"/>
            <person name="Wu L."/>
            <person name="Ma J."/>
        </authorList>
    </citation>
    <scope>NUCLEOTIDE SEQUENCE [LARGE SCALE GENOMIC DNA]</scope>
    <source>
        <strain evidence="2 3">CGMCC 1.12543</strain>
    </source>
</reference>
<accession>A0ABD5RL80</accession>
<feature type="region of interest" description="Disordered" evidence="1">
    <location>
        <begin position="45"/>
        <end position="65"/>
    </location>
</feature>
<evidence type="ECO:0000313" key="2">
    <source>
        <dbReference type="EMBL" id="MFC5970969.1"/>
    </source>
</evidence>
<dbReference type="AlphaFoldDB" id="A0ABD5RL80"/>
<gene>
    <name evidence="2" type="ORF">ACFPYI_06445</name>
</gene>
<name>A0ABD5RL80_9EURY</name>
<comment type="caution">
    <text evidence="2">The sequence shown here is derived from an EMBL/GenBank/DDBJ whole genome shotgun (WGS) entry which is preliminary data.</text>
</comment>
<protein>
    <recommendedName>
        <fullName evidence="4">PepSY domain-containing protein</fullName>
    </recommendedName>
</protein>
<dbReference type="EMBL" id="JBHSQH010000001">
    <property type="protein sequence ID" value="MFC5970969.1"/>
    <property type="molecule type" value="Genomic_DNA"/>
</dbReference>
<sequence>MTQNRRVGVAVLVCVLLTLAVVGLVSGGAPPLLGGSTEADVAADRTAETAEPTDSEESARATSLENVVREDASPEEVVDAYNELVDRAPAVIDERFADDPDLREVAHLAYELATDRLADQVVELRVTTDDGEVQTYTVVTDEAAHVVDYDVGPTDDETIRVASDEATLGTIATAEDPVSAVVDAHERGDLSVEHVGPDGEFAGDGIGIVGETAGIAAP</sequence>
<evidence type="ECO:0000313" key="3">
    <source>
        <dbReference type="Proteomes" id="UP001596099"/>
    </source>
</evidence>
<dbReference type="Proteomes" id="UP001596099">
    <property type="component" value="Unassembled WGS sequence"/>
</dbReference>
<keyword evidence="3" id="KW-1185">Reference proteome</keyword>
<proteinExistence type="predicted"/>
<evidence type="ECO:0008006" key="4">
    <source>
        <dbReference type="Google" id="ProtNLM"/>
    </source>
</evidence>
<organism evidence="2 3">
    <name type="scientific">Halomarina salina</name>
    <dbReference type="NCBI Taxonomy" id="1872699"/>
    <lineage>
        <taxon>Archaea</taxon>
        <taxon>Methanobacteriati</taxon>
        <taxon>Methanobacteriota</taxon>
        <taxon>Stenosarchaea group</taxon>
        <taxon>Halobacteria</taxon>
        <taxon>Halobacteriales</taxon>
        <taxon>Natronomonadaceae</taxon>
        <taxon>Halomarina</taxon>
    </lineage>
</organism>